<dbReference type="HOGENOM" id="CLU_554353_0_0_1"/>
<dbReference type="OMA" id="HITEFEC"/>
<feature type="domain" description="FHA" evidence="3">
    <location>
        <begin position="59"/>
        <end position="111"/>
    </location>
</feature>
<evidence type="ECO:0008006" key="7">
    <source>
        <dbReference type="Google" id="ProtNLM"/>
    </source>
</evidence>
<evidence type="ECO:0000259" key="3">
    <source>
        <dbReference type="PROSITE" id="PS50006"/>
    </source>
</evidence>
<name>U1HF33_ENDPU</name>
<feature type="compositionally biased region" description="Basic and acidic residues" evidence="2">
    <location>
        <begin position="186"/>
        <end position="198"/>
    </location>
</feature>
<dbReference type="AlphaFoldDB" id="U1HF33"/>
<keyword evidence="6" id="KW-1185">Reference proteome</keyword>
<dbReference type="Pfam" id="PF00498">
    <property type="entry name" value="FHA"/>
    <property type="match status" value="1"/>
</dbReference>
<proteinExistence type="inferred from homology"/>
<reference evidence="6" key="1">
    <citation type="journal article" date="2014" name="BMC Genomics">
        <title>Genome characteristics reveal the impact of lichenization on lichen-forming fungus Endocarpon pusillum Hedwig (Verrucariales, Ascomycota).</title>
        <authorList>
            <person name="Wang Y.-Y."/>
            <person name="Liu B."/>
            <person name="Zhang X.-Y."/>
            <person name="Zhou Q.-M."/>
            <person name="Zhang T."/>
            <person name="Li H."/>
            <person name="Yu Y.-F."/>
            <person name="Zhang X.-L."/>
            <person name="Hao X.-Y."/>
            <person name="Wang M."/>
            <person name="Wang L."/>
            <person name="Wei J.-C."/>
        </authorList>
    </citation>
    <scope>NUCLEOTIDE SEQUENCE [LARGE SCALE GENOMIC DNA]</scope>
    <source>
        <strain evidence="6">Z07020 / HMAS-L-300199</strain>
    </source>
</reference>
<evidence type="ECO:0000313" key="6">
    <source>
        <dbReference type="Proteomes" id="UP000019373"/>
    </source>
</evidence>
<dbReference type="InterPro" id="IPR000253">
    <property type="entry name" value="FHA_dom"/>
</dbReference>
<dbReference type="InterPro" id="IPR008984">
    <property type="entry name" value="SMAD_FHA_dom_sf"/>
</dbReference>
<dbReference type="PROSITE" id="PS50011">
    <property type="entry name" value="PROTEIN_KINASE_DOM"/>
    <property type="match status" value="1"/>
</dbReference>
<feature type="compositionally biased region" description="Basic and acidic residues" evidence="2">
    <location>
        <begin position="448"/>
        <end position="470"/>
    </location>
</feature>
<dbReference type="Gene3D" id="1.10.510.10">
    <property type="entry name" value="Transferase(Phosphotransferase) domain 1"/>
    <property type="match status" value="1"/>
</dbReference>
<dbReference type="InterPro" id="IPR000719">
    <property type="entry name" value="Prot_kinase_dom"/>
</dbReference>
<organism evidence="5 6">
    <name type="scientific">Endocarpon pusillum (strain Z07020 / HMAS-L-300199)</name>
    <name type="common">Lichen-forming fungus</name>
    <dbReference type="NCBI Taxonomy" id="1263415"/>
    <lineage>
        <taxon>Eukaryota</taxon>
        <taxon>Fungi</taxon>
        <taxon>Dikarya</taxon>
        <taxon>Ascomycota</taxon>
        <taxon>Pezizomycotina</taxon>
        <taxon>Eurotiomycetes</taxon>
        <taxon>Chaetothyriomycetidae</taxon>
        <taxon>Verrucariales</taxon>
        <taxon>Verrucariaceae</taxon>
        <taxon>Endocarpon</taxon>
    </lineage>
</organism>
<dbReference type="GO" id="GO:0005524">
    <property type="term" value="F:ATP binding"/>
    <property type="evidence" value="ECO:0007669"/>
    <property type="project" value="InterPro"/>
</dbReference>
<feature type="region of interest" description="Disordered" evidence="2">
    <location>
        <begin position="173"/>
        <end position="198"/>
    </location>
</feature>
<dbReference type="SUPFAM" id="SSF56112">
    <property type="entry name" value="Protein kinase-like (PK-like)"/>
    <property type="match status" value="1"/>
</dbReference>
<feature type="domain" description="Protein kinase" evidence="4">
    <location>
        <begin position="201"/>
        <end position="443"/>
    </location>
</feature>
<dbReference type="Pfam" id="PF00069">
    <property type="entry name" value="Pkinase"/>
    <property type="match status" value="1"/>
</dbReference>
<feature type="region of interest" description="Disordered" evidence="2">
    <location>
        <begin position="445"/>
        <end position="492"/>
    </location>
</feature>
<dbReference type="Gene3D" id="2.60.200.20">
    <property type="match status" value="1"/>
</dbReference>
<evidence type="ECO:0000256" key="1">
    <source>
        <dbReference type="ARBA" id="ARBA00005575"/>
    </source>
</evidence>
<dbReference type="GeneID" id="19240674"/>
<evidence type="ECO:0000256" key="2">
    <source>
        <dbReference type="SAM" id="MobiDB-lite"/>
    </source>
</evidence>
<evidence type="ECO:0000259" key="4">
    <source>
        <dbReference type="PROSITE" id="PS50011"/>
    </source>
</evidence>
<accession>U1HF33</accession>
<comment type="similarity">
    <text evidence="1">Belongs to the protein kinase superfamily. CAMK Ser/Thr protein kinase family. CHEK2 subfamily.</text>
</comment>
<evidence type="ECO:0000313" key="5">
    <source>
        <dbReference type="EMBL" id="ERF68665.1"/>
    </source>
</evidence>
<dbReference type="PANTHER" id="PTHR24347">
    <property type="entry name" value="SERINE/THREONINE-PROTEIN KINASE"/>
    <property type="match status" value="1"/>
</dbReference>
<protein>
    <recommendedName>
        <fullName evidence="7">Protein kinase domain-containing protein</fullName>
    </recommendedName>
</protein>
<gene>
    <name evidence="5" type="ORF">EPUS_05726</name>
</gene>
<dbReference type="Proteomes" id="UP000019373">
    <property type="component" value="Unassembled WGS sequence"/>
</dbReference>
<dbReference type="SUPFAM" id="SSF49879">
    <property type="entry name" value="SMAD/FHA domain"/>
    <property type="match status" value="1"/>
</dbReference>
<dbReference type="GO" id="GO:0004672">
    <property type="term" value="F:protein kinase activity"/>
    <property type="evidence" value="ECO:0007669"/>
    <property type="project" value="InterPro"/>
</dbReference>
<dbReference type="InterPro" id="IPR011009">
    <property type="entry name" value="Kinase-like_dom_sf"/>
</dbReference>
<sequence length="492" mass="55702">MAFLDKDLFSLLLEAINQPAKEAIRLPINKSYLSSSSQICLRFDQKRPTATPKDTLEGFVFGSERRKCDVLLGGTSAGISKRHFSINLNQDGKFMLTDTSSNGTIIKYNWQRMPRKNSQSVLPEDRNITIEVLDLQFRLHFPLLSPEKDRAERSAYLNDQRLALPSMHSLDFHSQEHTQTAPSRAKSPERKAESPERKREFLEYGHLGSGPDSDVVEMKDISTGAMYAGKRSTRRDFLRRELDILKQLIHLHITEFECSYEDEEGDLYIIMNIVQYGDLGEYLAQGKNPLIDSASLLHQGFLAIQYLHGNGVVHRDIWPKNILLQNLHPLHIRLTDFNMSERVEELQHRRSRTIYSAPEISNSGTLTPFIDIWSLGIVVYILHKEICLDRSVAAKAQGQLMANIAEEFASDPGSLGFACAKMILMDPQSRIDVAAGIDASARLVPQPRSRDIASNEEPHGLARSKSEKKSGQKHPFSPSGSDNQPKRRRKRD</sequence>
<dbReference type="EMBL" id="KE721500">
    <property type="protein sequence ID" value="ERF68665.1"/>
    <property type="molecule type" value="Genomic_DNA"/>
</dbReference>
<dbReference type="OrthoDB" id="4186251at2759"/>
<dbReference type="PROSITE" id="PS50006">
    <property type="entry name" value="FHA_DOMAIN"/>
    <property type="match status" value="1"/>
</dbReference>
<dbReference type="eggNOG" id="KOG0615">
    <property type="taxonomic scope" value="Eukaryota"/>
</dbReference>
<dbReference type="RefSeq" id="XP_007805649.1">
    <property type="nucleotide sequence ID" value="XM_007807458.1"/>
</dbReference>